<dbReference type="Pfam" id="PF25873">
    <property type="entry name" value="WHD_MalT"/>
    <property type="match status" value="1"/>
</dbReference>
<dbReference type="GO" id="GO:0003677">
    <property type="term" value="F:DNA binding"/>
    <property type="evidence" value="ECO:0007669"/>
    <property type="project" value="UniProtKB-KW"/>
</dbReference>
<evidence type="ECO:0000259" key="4">
    <source>
        <dbReference type="PROSITE" id="PS50043"/>
    </source>
</evidence>
<dbReference type="PRINTS" id="PR00038">
    <property type="entry name" value="HTHLUXR"/>
</dbReference>
<name>A0A1N6GB54_9BURK</name>
<dbReference type="OrthoDB" id="134985at2"/>
<evidence type="ECO:0000313" key="6">
    <source>
        <dbReference type="Proteomes" id="UP000184693"/>
    </source>
</evidence>
<dbReference type="PROSITE" id="PS00622">
    <property type="entry name" value="HTH_LUXR_1"/>
    <property type="match status" value="1"/>
</dbReference>
<dbReference type="AlphaFoldDB" id="A0A1N6GB54"/>
<dbReference type="InterPro" id="IPR011990">
    <property type="entry name" value="TPR-like_helical_dom_sf"/>
</dbReference>
<keyword evidence="2" id="KW-0238">DNA-binding</keyword>
<dbReference type="Gene3D" id="1.10.10.10">
    <property type="entry name" value="Winged helix-like DNA-binding domain superfamily/Winged helix DNA-binding domain"/>
    <property type="match status" value="1"/>
</dbReference>
<evidence type="ECO:0000256" key="3">
    <source>
        <dbReference type="ARBA" id="ARBA00023163"/>
    </source>
</evidence>
<dbReference type="CDD" id="cd06170">
    <property type="entry name" value="LuxR_C_like"/>
    <property type="match status" value="1"/>
</dbReference>
<dbReference type="Pfam" id="PF17874">
    <property type="entry name" value="TPR_MalT"/>
    <property type="match status" value="1"/>
</dbReference>
<dbReference type="Gene3D" id="1.25.40.10">
    <property type="entry name" value="Tetratricopeptide repeat domain"/>
    <property type="match status" value="1"/>
</dbReference>
<dbReference type="RefSeq" id="WP_074264318.1">
    <property type="nucleotide sequence ID" value="NZ_FSRM01000001.1"/>
</dbReference>
<dbReference type="InterPro" id="IPR000792">
    <property type="entry name" value="Tscrpt_reg_LuxR_C"/>
</dbReference>
<accession>A0A1N6GB54</accession>
<dbReference type="EMBL" id="FSRM01000001">
    <property type="protein sequence ID" value="SIO04642.1"/>
    <property type="molecule type" value="Genomic_DNA"/>
</dbReference>
<dbReference type="PANTHER" id="PTHR44688:SF16">
    <property type="entry name" value="DNA-BINDING TRANSCRIPTIONAL ACTIVATOR DEVR_DOSR"/>
    <property type="match status" value="1"/>
</dbReference>
<dbReference type="GO" id="GO:0006355">
    <property type="term" value="P:regulation of DNA-templated transcription"/>
    <property type="evidence" value="ECO:0007669"/>
    <property type="project" value="InterPro"/>
</dbReference>
<dbReference type="SMART" id="SM00421">
    <property type="entry name" value="HTH_LUXR"/>
    <property type="match status" value="1"/>
</dbReference>
<evidence type="ECO:0000256" key="1">
    <source>
        <dbReference type="ARBA" id="ARBA00023015"/>
    </source>
</evidence>
<evidence type="ECO:0000256" key="2">
    <source>
        <dbReference type="ARBA" id="ARBA00023125"/>
    </source>
</evidence>
<keyword evidence="3" id="KW-0804">Transcription</keyword>
<dbReference type="SUPFAM" id="SSF48452">
    <property type="entry name" value="TPR-like"/>
    <property type="match status" value="1"/>
</dbReference>
<dbReference type="SUPFAM" id="SSF46894">
    <property type="entry name" value="C-terminal effector domain of the bipartite response regulators"/>
    <property type="match status" value="1"/>
</dbReference>
<protein>
    <submittedName>
        <fullName evidence="5">LuxR family transcriptional regulator, maltose regulon positive regulatory protein</fullName>
    </submittedName>
</protein>
<sequence length="917" mass="101122">MHVTEATKAIKTLPTHRPPLVLATKVFPPRLPAGLIDRPRLASFAAQTETKRLTVIKAPAGFGKTSLALTWLNALATSSARVAWLALDADDDEPARYFNHLAHALRQACGNVGTSVIGLTADASFVPANSLASTLINELIDVDDEVYLFIDDYHLISEAPIHEAMALFIANMPSQVHVVLCTRTDPPFPTARLRARNDLLEIDASTLRFNFDETRRFVERECPGKLIVADVKSLFATTEGWAAALRISASALARDDRPRGWQASAPTGASRPLADYLEDILQSLPAGMFEFMLRTAILDRLSAPLCEAITGVKPGQAMLDAIVARQLLLEPLDLEGHWFRYHPLMAEYLQRRLEALYRGEIAELHRRACQWYAGQHQWTDAVRHAIAAGATDDAIRLMEHCAKSLLKGGDLLTLVGWQRQFPADLMRAQTTVTLAIAWGTVLALRFDDAVTMLDSIERDAAGRGADEDYVRWECVALRSALAALQDDPRTALTLAQQYLERPSRDSWTTNAVSNVARFAHWKAGDFEALHATPWIPDSVEEDQRSVFSTVYRLCLLGHVEMQQLRLPLAARRFNEAMELAEHHSGPQSIAVALCAPMVAQLLYEQGRLDEAEALLVEHMPVIDLAVFLDSVLISYRILIRIAVARSNFAHAQSLLDAGQALGQARHWDRLVAAALSERTRLNLAEGRLAEAGACVTQLRQLASADAASSAPVSLEILNYRDLGAACLAIRRQQNAEAIGILNVALERLEQLHGTYLALRLRTLLALAWLNAGERERALEIFHDVATVAAPAGLCQSIIDQGPEIGPLLKLARDSVRTAARAPEVVTWLDRLLDRWRAQHEPNSQPRRDSEPERLSSRERGIVELIAQGQSNKEIARTLGITPETVKSHVKSIFTKLAVDKRAQAVARAQALGLVKQG</sequence>
<organism evidence="5 6">
    <name type="scientific">Paraburkholderia phenazinium</name>
    <dbReference type="NCBI Taxonomy" id="60549"/>
    <lineage>
        <taxon>Bacteria</taxon>
        <taxon>Pseudomonadati</taxon>
        <taxon>Pseudomonadota</taxon>
        <taxon>Betaproteobacteria</taxon>
        <taxon>Burkholderiales</taxon>
        <taxon>Burkholderiaceae</taxon>
        <taxon>Paraburkholderia</taxon>
    </lineage>
</organism>
<dbReference type="SUPFAM" id="SSF52540">
    <property type="entry name" value="P-loop containing nucleoside triphosphate hydrolases"/>
    <property type="match status" value="1"/>
</dbReference>
<gene>
    <name evidence="5" type="ORF">SAMN05444168_2254</name>
</gene>
<proteinExistence type="predicted"/>
<feature type="domain" description="HTH luxR-type" evidence="4">
    <location>
        <begin position="847"/>
        <end position="912"/>
    </location>
</feature>
<evidence type="ECO:0000313" key="5">
    <source>
        <dbReference type="EMBL" id="SIO04642.1"/>
    </source>
</evidence>
<dbReference type="InterPro" id="IPR036388">
    <property type="entry name" value="WH-like_DNA-bd_sf"/>
</dbReference>
<keyword evidence="1" id="KW-0805">Transcription regulation</keyword>
<dbReference type="Gene3D" id="3.40.50.300">
    <property type="entry name" value="P-loop containing nucleotide triphosphate hydrolases"/>
    <property type="match status" value="1"/>
</dbReference>
<dbReference type="Pfam" id="PF00196">
    <property type="entry name" value="GerE"/>
    <property type="match status" value="1"/>
</dbReference>
<dbReference type="Proteomes" id="UP000184693">
    <property type="component" value="Unassembled WGS sequence"/>
</dbReference>
<dbReference type="InterPro" id="IPR041617">
    <property type="entry name" value="TPR_MalT"/>
</dbReference>
<dbReference type="InterPro" id="IPR059106">
    <property type="entry name" value="WHD_MalT"/>
</dbReference>
<reference evidence="5 6" key="1">
    <citation type="submission" date="2016-11" db="EMBL/GenBank/DDBJ databases">
        <authorList>
            <person name="Jaros S."/>
            <person name="Januszkiewicz K."/>
            <person name="Wedrychowicz H."/>
        </authorList>
    </citation>
    <scope>NUCLEOTIDE SEQUENCE [LARGE SCALE GENOMIC DNA]</scope>
    <source>
        <strain evidence="5 6">GAS86</strain>
    </source>
</reference>
<dbReference type="InterPro" id="IPR016032">
    <property type="entry name" value="Sig_transdc_resp-reg_C-effctor"/>
</dbReference>
<dbReference type="PANTHER" id="PTHR44688">
    <property type="entry name" value="DNA-BINDING TRANSCRIPTIONAL ACTIVATOR DEVR_DOSR"/>
    <property type="match status" value="1"/>
</dbReference>
<dbReference type="PROSITE" id="PS50043">
    <property type="entry name" value="HTH_LUXR_2"/>
    <property type="match status" value="1"/>
</dbReference>
<dbReference type="InterPro" id="IPR027417">
    <property type="entry name" value="P-loop_NTPase"/>
</dbReference>